<dbReference type="Proteomes" id="UP000027382">
    <property type="component" value="Segment"/>
</dbReference>
<keyword evidence="2" id="KW-1185">Reference proteome</keyword>
<dbReference type="GeneID" id="22277157"/>
<dbReference type="PROSITE" id="PS51257">
    <property type="entry name" value="PROKAR_LIPOPROTEIN"/>
    <property type="match status" value="1"/>
</dbReference>
<evidence type="ECO:0008006" key="3">
    <source>
        <dbReference type="Google" id="ProtNLM"/>
    </source>
</evidence>
<evidence type="ECO:0000313" key="1">
    <source>
        <dbReference type="EMBL" id="AID50649.1"/>
    </source>
</evidence>
<reference evidence="1" key="1">
    <citation type="journal article" date="2014" name="Virology">
        <title>The odd one out: Bacillus ACT bacteriophage CP-51 exhibits unusual properties compared to related Spounavirinae W.Ph. and Bastille.</title>
        <authorList>
            <person name="Klumpp J."/>
            <person name="Schmuki M."/>
            <person name="Sozhamannan S."/>
            <person name="Beyer W."/>
            <person name="Fouts D.E."/>
            <person name="Bernbach V."/>
            <person name="Calendar R."/>
            <person name="Loessner M.J."/>
        </authorList>
    </citation>
    <scope>NUCLEOTIDE SEQUENCE [LARGE SCALE GENOMIC DNA]</scope>
</reference>
<accession>A0A068EPH8</accession>
<proteinExistence type="predicted"/>
<protein>
    <recommendedName>
        <fullName evidence="3">Lipoprotein</fullName>
    </recommendedName>
</protein>
<evidence type="ECO:0000313" key="2">
    <source>
        <dbReference type="Proteomes" id="UP000027382"/>
    </source>
</evidence>
<dbReference type="EMBL" id="KF554508">
    <property type="protein sequence ID" value="AID50649.1"/>
    <property type="molecule type" value="Genomic_DNA"/>
</dbReference>
<name>A0A068EPH8_9CAUD</name>
<sequence length="86" mass="9345">MRKVIAAIGLSVLLLAGCSSVTKDKEAIMGEDVKLPSGYDVISSDRIDSNVYVFELVHKKTKKHYSVVCYAGSGVTMYELGGEDKE</sequence>
<organism evidence="1 2">
    <name type="scientific">Bacillus phage CP-51</name>
    <dbReference type="NCBI Taxonomy" id="1391188"/>
    <lineage>
        <taxon>Viruses</taxon>
        <taxon>Duplodnaviria</taxon>
        <taxon>Heunggongvirae</taxon>
        <taxon>Uroviricota</taxon>
        <taxon>Caudoviricetes</taxon>
        <taxon>Herelleviridae</taxon>
        <taxon>Spounavirinae</taxon>
        <taxon>Siminovitchvirus</taxon>
        <taxon>Siminovitchvirus CP51</taxon>
    </lineage>
</organism>
<dbReference type="RefSeq" id="YP_009099258.1">
    <property type="nucleotide sequence ID" value="NC_025423.1"/>
</dbReference>
<dbReference type="KEGG" id="vg:22277157"/>